<dbReference type="EMBL" id="CP051774">
    <property type="protein sequence ID" value="QJE95240.1"/>
    <property type="molecule type" value="Genomic_DNA"/>
</dbReference>
<dbReference type="Proteomes" id="UP000501812">
    <property type="component" value="Chromosome"/>
</dbReference>
<dbReference type="RefSeq" id="WP_169453476.1">
    <property type="nucleotide sequence ID" value="NZ_CP051774.1"/>
</dbReference>
<accession>A0A858RG22</accession>
<dbReference type="GO" id="GO:0006310">
    <property type="term" value="P:DNA recombination"/>
    <property type="evidence" value="ECO:0007669"/>
    <property type="project" value="InterPro"/>
</dbReference>
<dbReference type="SUPFAM" id="SSF103084">
    <property type="entry name" value="Holliday junction resolvase RusA"/>
    <property type="match status" value="1"/>
</dbReference>
<dbReference type="GO" id="GO:0000287">
    <property type="term" value="F:magnesium ion binding"/>
    <property type="evidence" value="ECO:0007669"/>
    <property type="project" value="InterPro"/>
</dbReference>
<dbReference type="InterPro" id="IPR036614">
    <property type="entry name" value="RusA-like_sf"/>
</dbReference>
<reference evidence="1 2" key="1">
    <citation type="submission" date="2020-04" db="EMBL/GenBank/DDBJ databases">
        <title>Luteolibacter sp. G-1-1-1 isolated from soil.</title>
        <authorList>
            <person name="Dahal R.H."/>
        </authorList>
    </citation>
    <scope>NUCLEOTIDE SEQUENCE [LARGE SCALE GENOMIC DNA]</scope>
    <source>
        <strain evidence="1 2">G-1-1-1</strain>
    </source>
</reference>
<evidence type="ECO:0000313" key="2">
    <source>
        <dbReference type="Proteomes" id="UP000501812"/>
    </source>
</evidence>
<proteinExistence type="predicted"/>
<sequence length="129" mass="14393">MTIVLPIPDRKISANSSRGQSKKAAIIKSRHIKRHRSRACTFTKKALGDLYHKQGRGVPQFIGYSLAHYFPTAQVRDDDNADSACKAYRDGIADALGIDDRQLRKLKLSTITKDAGNPRVEITLYTEPP</sequence>
<keyword evidence="2" id="KW-1185">Reference proteome</keyword>
<dbReference type="AlphaFoldDB" id="A0A858RG22"/>
<dbReference type="KEGG" id="luo:HHL09_05440"/>
<gene>
    <name evidence="1" type="ORF">HHL09_05440</name>
</gene>
<name>A0A858RG22_9BACT</name>
<dbReference type="Gene3D" id="3.30.1330.70">
    <property type="entry name" value="Holliday junction resolvase RusA"/>
    <property type="match status" value="1"/>
</dbReference>
<dbReference type="GO" id="GO:0006281">
    <property type="term" value="P:DNA repair"/>
    <property type="evidence" value="ECO:0007669"/>
    <property type="project" value="InterPro"/>
</dbReference>
<organism evidence="1 2">
    <name type="scientific">Luteolibacter luteus</name>
    <dbReference type="NCBI Taxonomy" id="2728835"/>
    <lineage>
        <taxon>Bacteria</taxon>
        <taxon>Pseudomonadati</taxon>
        <taxon>Verrucomicrobiota</taxon>
        <taxon>Verrucomicrobiia</taxon>
        <taxon>Verrucomicrobiales</taxon>
        <taxon>Verrucomicrobiaceae</taxon>
        <taxon>Luteolibacter</taxon>
    </lineage>
</organism>
<evidence type="ECO:0000313" key="1">
    <source>
        <dbReference type="EMBL" id="QJE95240.1"/>
    </source>
</evidence>
<protein>
    <submittedName>
        <fullName evidence="1">Uncharacterized protein</fullName>
    </submittedName>
</protein>